<dbReference type="Gene3D" id="1.10.730.10">
    <property type="entry name" value="Isoleucyl-tRNA Synthetase, Domain 1"/>
    <property type="match status" value="1"/>
</dbReference>
<dbReference type="SUPFAM" id="SSF47323">
    <property type="entry name" value="Anticodon-binding domain of a subclass of class I aminoacyl-tRNA synthetases"/>
    <property type="match status" value="1"/>
</dbReference>
<dbReference type="NCBIfam" id="TIGR00396">
    <property type="entry name" value="leuS_bact"/>
    <property type="match status" value="1"/>
</dbReference>
<dbReference type="InterPro" id="IPR014729">
    <property type="entry name" value="Rossmann-like_a/b/a_fold"/>
</dbReference>
<dbReference type="PANTHER" id="PTHR43740:SF2">
    <property type="entry name" value="LEUCINE--TRNA LIGASE, MITOCHONDRIAL"/>
    <property type="match status" value="1"/>
</dbReference>
<name>A0A075FSF4_9EURY</name>
<gene>
    <name evidence="15" type="primary">LARS</name>
    <name evidence="15" type="synonym">leuS</name>
</gene>
<dbReference type="Pfam" id="PF08264">
    <property type="entry name" value="Anticodon_1"/>
    <property type="match status" value="1"/>
</dbReference>
<dbReference type="FunFam" id="3.40.50.620:FF:000003">
    <property type="entry name" value="Leucine--tRNA ligase"/>
    <property type="match status" value="1"/>
</dbReference>
<organism evidence="15">
    <name type="scientific">uncultured marine group II/III euryarchaeote AD1000_24_F05</name>
    <dbReference type="NCBI Taxonomy" id="1457742"/>
    <lineage>
        <taxon>Archaea</taxon>
        <taxon>Methanobacteriati</taxon>
        <taxon>Methanobacteriota</taxon>
        <taxon>environmental samples</taxon>
    </lineage>
</organism>
<keyword evidence="5 10" id="KW-0067">ATP-binding</keyword>
<evidence type="ECO:0000256" key="10">
    <source>
        <dbReference type="RuleBase" id="RU363035"/>
    </source>
</evidence>
<keyword evidence="3 10" id="KW-0436">Ligase</keyword>
<evidence type="ECO:0000256" key="2">
    <source>
        <dbReference type="ARBA" id="ARBA00013164"/>
    </source>
</evidence>
<dbReference type="GO" id="GO:0005737">
    <property type="term" value="C:cytoplasm"/>
    <property type="evidence" value="ECO:0007669"/>
    <property type="project" value="UniProtKB-UniRule"/>
</dbReference>
<keyword evidence="6 10" id="KW-0648">Protein biosynthesis</keyword>
<protein>
    <recommendedName>
        <fullName evidence="2 9">Leucine--tRNA ligase</fullName>
        <ecNumber evidence="2 9">6.1.1.4</ecNumber>
    </recommendedName>
</protein>
<feature type="domain" description="Methionyl/Leucyl tRNA synthetase" evidence="13">
    <location>
        <begin position="41"/>
        <end position="186"/>
    </location>
</feature>
<dbReference type="FunFam" id="3.40.50.620:FF:000100">
    <property type="entry name" value="probable leucine--tRNA ligase, mitochondrial"/>
    <property type="match status" value="1"/>
</dbReference>
<dbReference type="GO" id="GO:0006429">
    <property type="term" value="P:leucyl-tRNA aminoacylation"/>
    <property type="evidence" value="ECO:0007669"/>
    <property type="project" value="UniProtKB-UniRule"/>
</dbReference>
<dbReference type="GO" id="GO:0004823">
    <property type="term" value="F:leucine-tRNA ligase activity"/>
    <property type="evidence" value="ECO:0007669"/>
    <property type="project" value="UniProtKB-UniRule"/>
</dbReference>
<dbReference type="AlphaFoldDB" id="A0A075FSF4"/>
<feature type="domain" description="Aminoacyl-tRNA synthetase class Ia" evidence="11">
    <location>
        <begin position="609"/>
        <end position="648"/>
    </location>
</feature>
<evidence type="ECO:0000256" key="1">
    <source>
        <dbReference type="ARBA" id="ARBA00005594"/>
    </source>
</evidence>
<dbReference type="Pfam" id="PF09334">
    <property type="entry name" value="tRNA-synt_1g"/>
    <property type="match status" value="1"/>
</dbReference>
<dbReference type="Gene3D" id="3.40.50.620">
    <property type="entry name" value="HUPs"/>
    <property type="match status" value="2"/>
</dbReference>
<dbReference type="FunFam" id="1.10.730.10:FF:000002">
    <property type="entry name" value="Leucine--tRNA ligase"/>
    <property type="match status" value="1"/>
</dbReference>
<dbReference type="EMBL" id="KF900369">
    <property type="protein sequence ID" value="AIE92552.1"/>
    <property type="molecule type" value="Genomic_DNA"/>
</dbReference>
<evidence type="ECO:0000313" key="15">
    <source>
        <dbReference type="EMBL" id="AIE92552.1"/>
    </source>
</evidence>
<evidence type="ECO:0000259" key="14">
    <source>
        <dbReference type="Pfam" id="PF13603"/>
    </source>
</evidence>
<dbReference type="HAMAP" id="MF_00049_B">
    <property type="entry name" value="Leu_tRNA_synth_B"/>
    <property type="match status" value="1"/>
</dbReference>
<dbReference type="InterPro" id="IPR009080">
    <property type="entry name" value="tRNAsynth_Ia_anticodon-bd"/>
</dbReference>
<comment type="catalytic activity">
    <reaction evidence="8">
        <text>tRNA(Leu) + L-leucine + ATP = L-leucyl-tRNA(Leu) + AMP + diphosphate</text>
        <dbReference type="Rhea" id="RHEA:11688"/>
        <dbReference type="Rhea" id="RHEA-COMP:9613"/>
        <dbReference type="Rhea" id="RHEA-COMP:9622"/>
        <dbReference type="ChEBI" id="CHEBI:30616"/>
        <dbReference type="ChEBI" id="CHEBI:33019"/>
        <dbReference type="ChEBI" id="CHEBI:57427"/>
        <dbReference type="ChEBI" id="CHEBI:78442"/>
        <dbReference type="ChEBI" id="CHEBI:78494"/>
        <dbReference type="ChEBI" id="CHEBI:456215"/>
        <dbReference type="EC" id="6.1.1.4"/>
    </reaction>
</comment>
<evidence type="ECO:0000256" key="8">
    <source>
        <dbReference type="ARBA" id="ARBA00047469"/>
    </source>
</evidence>
<keyword evidence="7 10" id="KW-0030">Aminoacyl-tRNA synthetase</keyword>
<feature type="domain" description="Leucyl-tRNA synthetase editing" evidence="14">
    <location>
        <begin position="220"/>
        <end position="407"/>
    </location>
</feature>
<evidence type="ECO:0000256" key="7">
    <source>
        <dbReference type="ARBA" id="ARBA00023146"/>
    </source>
</evidence>
<evidence type="ECO:0000256" key="9">
    <source>
        <dbReference type="NCBIfam" id="TIGR00396"/>
    </source>
</evidence>
<dbReference type="InterPro" id="IPR025709">
    <property type="entry name" value="Leu_tRNA-synth_edit"/>
</dbReference>
<evidence type="ECO:0000256" key="4">
    <source>
        <dbReference type="ARBA" id="ARBA00022741"/>
    </source>
</evidence>
<proteinExistence type="inferred from homology"/>
<dbReference type="Gene3D" id="1.10.10.720">
    <property type="entry name" value="leucyl-tRNA synthetase"/>
    <property type="match status" value="1"/>
</dbReference>
<dbReference type="GO" id="GO:0005524">
    <property type="term" value="F:ATP binding"/>
    <property type="evidence" value="ECO:0007669"/>
    <property type="project" value="UniProtKB-KW"/>
</dbReference>
<dbReference type="Gene3D" id="3.30.2320.20">
    <property type="entry name" value="Class I aminoacyl-tRNA synthetases (RS)"/>
    <property type="match status" value="1"/>
</dbReference>
<dbReference type="PROSITE" id="PS00178">
    <property type="entry name" value="AA_TRNA_LIGASE_I"/>
    <property type="match status" value="1"/>
</dbReference>
<evidence type="ECO:0000259" key="12">
    <source>
        <dbReference type="Pfam" id="PF08264"/>
    </source>
</evidence>
<evidence type="ECO:0000256" key="5">
    <source>
        <dbReference type="ARBA" id="ARBA00022840"/>
    </source>
</evidence>
<dbReference type="Pfam" id="PF00133">
    <property type="entry name" value="tRNA-synt_1"/>
    <property type="match status" value="2"/>
</dbReference>
<dbReference type="SUPFAM" id="SSF52374">
    <property type="entry name" value="Nucleotidylyl transferase"/>
    <property type="match status" value="1"/>
</dbReference>
<dbReference type="InterPro" id="IPR013155">
    <property type="entry name" value="M/V/L/I-tRNA-synth_anticd-bd"/>
</dbReference>
<dbReference type="EC" id="6.1.1.4" evidence="2 9"/>
<dbReference type="CDD" id="cd00812">
    <property type="entry name" value="LeuRS_core"/>
    <property type="match status" value="1"/>
</dbReference>
<dbReference type="InterPro" id="IPR009008">
    <property type="entry name" value="Val/Leu/Ile-tRNA-synth_edit"/>
</dbReference>
<dbReference type="InterPro" id="IPR002302">
    <property type="entry name" value="Leu-tRNA-ligase"/>
</dbReference>
<keyword evidence="4 10" id="KW-0547">Nucleotide-binding</keyword>
<dbReference type="InterPro" id="IPR001412">
    <property type="entry name" value="aa-tRNA-synth_I_CS"/>
</dbReference>
<sequence length="944" mass="107407">MEEEFSPANIEQKWQKRWFDEEIFIAPLDTDKPKFYCLEMYPYPSGKMHIGHVRNYSIGDAVARYRRARGFNVIYPMGFDSFGMPAENAAIKEGGHPRDITDRNIASIKSDFKQMGFSHDWNRQLMSHDPNYYRWNQWFFLKFYQSGLAYRTFANVNWCEQCNTVLANEQVHNGRCWRCSSEVSQRDMDQWFLKITKYAQELLDSLEEIQFPNHVKALQKDWMGRSEGAQIKFKVEGDDGLEIEAFTTRPDTIFGVTFVTLAPENPLCEVLVKGHENEQAWRQMEKEAKQLSDMDRGMLKEKKGVFLGRHAINPLSGEKIPIYAGNFVIASYGTGSVMAVPGHDQRDFDFATEHDLPIIRVLLENGADNDSPPTSAFEGYGEMTNSARDGFDGLSGDDAKRAVIEALESEDSGSGMIQWKIRDWLISRQRYWGTPIPIIHCKECGTVPVPEEELPVMLPDDVVFSGEGNPMETSPTFLNVDCPACGNPARRETDTMDTFVDSSWYFMRYVDANNSDLCFSNQAADYWMNVDFYCGGIEHAQMHLIYARFWTKALRDMGLHRFNEPFEELLCQGMVNAQAPFCAPCNITHPVSERGNACPYCSGELTERSAKMSKSLGNTVGPVSMIEQYGADTVRLFILFAAQPTAGMDWSDSGVESCYRQMKSVWNLSREMLSWDDDDSAIDEWLNTQFEIRKTEWISVMESVDLRAGVMLSHYEVYSDLVWYQRRGGCNGKLARTLLLDWAKMMHPATPHIAEEIWASAGGKDLIAIQTLGFDEDVNERTEGINPVLAREIFLQSVLDQARQMKGLAERHLENDATSVTFQIAEDWKGELVRTGIELLESDFPMKGAMGEIMSRPFAQVGEVRGLVPGAWKRIMKQLYKWSPTERNVLKVNLDEVTILNESKEFISNELSIQEVNIYLVGDGEDVGGKARFAYPSEPGIAYL</sequence>
<feature type="domain" description="Methionyl/Valyl/Leucyl/Isoleucyl-tRNA synthetase anticodon-binding" evidence="12">
    <location>
        <begin position="683"/>
        <end position="773"/>
    </location>
</feature>
<dbReference type="PANTHER" id="PTHR43740">
    <property type="entry name" value="LEUCYL-TRNA SYNTHETASE"/>
    <property type="match status" value="1"/>
</dbReference>
<evidence type="ECO:0000256" key="3">
    <source>
        <dbReference type="ARBA" id="ARBA00022598"/>
    </source>
</evidence>
<dbReference type="PRINTS" id="PR00985">
    <property type="entry name" value="TRNASYNTHLEU"/>
</dbReference>
<evidence type="ECO:0000256" key="6">
    <source>
        <dbReference type="ARBA" id="ARBA00022917"/>
    </source>
</evidence>
<reference evidence="15" key="1">
    <citation type="journal article" date="2014" name="Genome Biol. Evol.">
        <title>Pangenome evidence for extensive interdomain horizontal transfer affecting lineage core and shell genes in uncultured planktonic thaumarchaeota and euryarchaeota.</title>
        <authorList>
            <person name="Deschamps P."/>
            <person name="Zivanovic Y."/>
            <person name="Moreira D."/>
            <person name="Rodriguez-Valera F."/>
            <person name="Lopez-Garcia P."/>
        </authorList>
    </citation>
    <scope>NUCLEOTIDE SEQUENCE</scope>
</reference>
<dbReference type="Gene3D" id="3.90.740.10">
    <property type="entry name" value="Valyl/Leucyl/Isoleucyl-tRNA synthetase, editing domain"/>
    <property type="match status" value="1"/>
</dbReference>
<evidence type="ECO:0000259" key="13">
    <source>
        <dbReference type="Pfam" id="PF09334"/>
    </source>
</evidence>
<dbReference type="SUPFAM" id="SSF50677">
    <property type="entry name" value="ValRS/IleRS/LeuRS editing domain"/>
    <property type="match status" value="1"/>
</dbReference>
<dbReference type="GO" id="GO:0002161">
    <property type="term" value="F:aminoacyl-tRNA deacylase activity"/>
    <property type="evidence" value="ECO:0007669"/>
    <property type="project" value="InterPro"/>
</dbReference>
<dbReference type="InterPro" id="IPR015413">
    <property type="entry name" value="Methionyl/Leucyl_tRNA_Synth"/>
</dbReference>
<dbReference type="Pfam" id="PF13603">
    <property type="entry name" value="tRNA-synt_1_2"/>
    <property type="match status" value="1"/>
</dbReference>
<feature type="domain" description="Aminoacyl-tRNA synthetase class Ia" evidence="11">
    <location>
        <begin position="420"/>
        <end position="577"/>
    </location>
</feature>
<evidence type="ECO:0000259" key="11">
    <source>
        <dbReference type="Pfam" id="PF00133"/>
    </source>
</evidence>
<dbReference type="InterPro" id="IPR002300">
    <property type="entry name" value="aa-tRNA-synth_Ia"/>
</dbReference>
<comment type="similarity">
    <text evidence="1 10">Belongs to the class-I aminoacyl-tRNA synthetase family.</text>
</comment>
<accession>A0A075FSF4</accession>